<sequence>MAAFNKKEQTFIIDLEKLNTLNAEGCASCGRKFTLGETVVKACGIWEGPPKFIHESEAIWDTATSGFIERRCYESRKRG</sequence>
<accession>X1DG65</accession>
<organism evidence="1">
    <name type="scientific">marine sediment metagenome</name>
    <dbReference type="NCBI Taxonomy" id="412755"/>
    <lineage>
        <taxon>unclassified sequences</taxon>
        <taxon>metagenomes</taxon>
        <taxon>ecological metagenomes</taxon>
    </lineage>
</organism>
<protein>
    <submittedName>
        <fullName evidence="1">Uncharacterized protein</fullName>
    </submittedName>
</protein>
<reference evidence="1" key="1">
    <citation type="journal article" date="2014" name="Front. Microbiol.">
        <title>High frequency of phylogenetically diverse reductive dehalogenase-homologous genes in deep subseafloor sedimentary metagenomes.</title>
        <authorList>
            <person name="Kawai M."/>
            <person name="Futagami T."/>
            <person name="Toyoda A."/>
            <person name="Takaki Y."/>
            <person name="Nishi S."/>
            <person name="Hori S."/>
            <person name="Arai W."/>
            <person name="Tsubouchi T."/>
            <person name="Morono Y."/>
            <person name="Uchiyama I."/>
            <person name="Ito T."/>
            <person name="Fujiyama A."/>
            <person name="Inagaki F."/>
            <person name="Takami H."/>
        </authorList>
    </citation>
    <scope>NUCLEOTIDE SEQUENCE</scope>
    <source>
        <strain evidence="1">Expedition CK06-06</strain>
    </source>
</reference>
<gene>
    <name evidence="1" type="ORF">S01H4_59282</name>
</gene>
<dbReference type="AlphaFoldDB" id="X1DG65"/>
<proteinExistence type="predicted"/>
<evidence type="ECO:0000313" key="1">
    <source>
        <dbReference type="EMBL" id="GAH07300.1"/>
    </source>
</evidence>
<comment type="caution">
    <text evidence="1">The sequence shown here is derived from an EMBL/GenBank/DDBJ whole genome shotgun (WGS) entry which is preliminary data.</text>
</comment>
<name>X1DG65_9ZZZZ</name>
<dbReference type="EMBL" id="BART01034744">
    <property type="protein sequence ID" value="GAH07300.1"/>
    <property type="molecule type" value="Genomic_DNA"/>
</dbReference>